<comment type="caution">
    <text evidence="1">The sequence shown here is derived from an EMBL/GenBank/DDBJ whole genome shotgun (WGS) entry which is preliminary data.</text>
</comment>
<accession>A0A432V8K9</accession>
<organism evidence="1 2">
    <name type="scientific">Borborobacter arsenicus</name>
    <dbReference type="NCBI Taxonomy" id="1851146"/>
    <lineage>
        <taxon>Bacteria</taxon>
        <taxon>Pseudomonadati</taxon>
        <taxon>Pseudomonadota</taxon>
        <taxon>Alphaproteobacteria</taxon>
        <taxon>Hyphomicrobiales</taxon>
        <taxon>Phyllobacteriaceae</taxon>
        <taxon>Borborobacter</taxon>
    </lineage>
</organism>
<dbReference type="AlphaFoldDB" id="A0A432V8K9"/>
<protein>
    <submittedName>
        <fullName evidence="1">Uncharacterized protein</fullName>
    </submittedName>
</protein>
<dbReference type="RefSeq" id="WP_128626333.1">
    <property type="nucleotide sequence ID" value="NZ_RKST01000006.1"/>
</dbReference>
<dbReference type="Proteomes" id="UP000281647">
    <property type="component" value="Unassembled WGS sequence"/>
</dbReference>
<evidence type="ECO:0000313" key="2">
    <source>
        <dbReference type="Proteomes" id="UP000281647"/>
    </source>
</evidence>
<name>A0A432V8K9_9HYPH</name>
<dbReference type="EMBL" id="RKST01000006">
    <property type="protein sequence ID" value="RUM98480.1"/>
    <property type="molecule type" value="Genomic_DNA"/>
</dbReference>
<keyword evidence="2" id="KW-1185">Reference proteome</keyword>
<dbReference type="OrthoDB" id="8084443at2"/>
<evidence type="ECO:0000313" key="1">
    <source>
        <dbReference type="EMBL" id="RUM98480.1"/>
    </source>
</evidence>
<reference evidence="1 2" key="1">
    <citation type="submission" date="2018-11" db="EMBL/GenBank/DDBJ databases">
        <title>Pseudaminobacter arsenicus sp. nov., an arsenic-resistant bacterium isolated from arsenic-rich aquifers.</title>
        <authorList>
            <person name="Mu Y."/>
        </authorList>
    </citation>
    <scope>NUCLEOTIDE SEQUENCE [LARGE SCALE GENOMIC DNA]</scope>
    <source>
        <strain evidence="1 2">CB3</strain>
    </source>
</reference>
<gene>
    <name evidence="1" type="ORF">EET67_07570</name>
</gene>
<proteinExistence type="predicted"/>
<sequence>MIKPHINVSRHLASRRAMKAWRERQRLVMVFKRFHDGQVTTRLLIDGEYYDVDDAQLAMLAEGAAPAELDLHPAFEPEE</sequence>